<sequence>MSRKSPGHVTDVTGCQHQRRTFLGPASGACRSCVRLLGTSFQYSLGLVHVPAGLAVILRFKRWLPPRSYVFFQVSGSCKSKLLISKPQCSRFELPCSGRRLRLGVPVAGENASSGRLYRLQ</sequence>
<reference evidence="1 3" key="1">
    <citation type="submission" date="2024-02" db="EMBL/GenBank/DDBJ databases">
        <authorList>
            <person name="Chen Y."/>
            <person name="Shah S."/>
            <person name="Dougan E. K."/>
            <person name="Thang M."/>
            <person name="Chan C."/>
        </authorList>
    </citation>
    <scope>NUCLEOTIDE SEQUENCE [LARGE SCALE GENOMIC DNA]</scope>
</reference>
<dbReference type="Proteomes" id="UP001642484">
    <property type="component" value="Unassembled WGS sequence"/>
</dbReference>
<dbReference type="EMBL" id="CAXAMN010026916">
    <property type="protein sequence ID" value="CAK9106749.1"/>
    <property type="molecule type" value="Genomic_DNA"/>
</dbReference>
<proteinExistence type="predicted"/>
<name>A0ABP0S336_9DINO</name>
<comment type="caution">
    <text evidence="1">The sequence shown here is derived from an EMBL/GenBank/DDBJ whole genome shotgun (WGS) entry which is preliminary data.</text>
</comment>
<evidence type="ECO:0000313" key="2">
    <source>
        <dbReference type="EMBL" id="CAK9114552.1"/>
    </source>
</evidence>
<protein>
    <submittedName>
        <fullName evidence="1">Uncharacterized protein</fullName>
    </submittedName>
</protein>
<keyword evidence="3" id="KW-1185">Reference proteome</keyword>
<evidence type="ECO:0000313" key="1">
    <source>
        <dbReference type="EMBL" id="CAK9106749.1"/>
    </source>
</evidence>
<dbReference type="EMBL" id="CAXAMN010028027">
    <property type="protein sequence ID" value="CAK9114552.1"/>
    <property type="molecule type" value="Genomic_DNA"/>
</dbReference>
<evidence type="ECO:0000313" key="3">
    <source>
        <dbReference type="Proteomes" id="UP001642484"/>
    </source>
</evidence>
<gene>
    <name evidence="1" type="ORF">CCMP2556_LOCUS49863</name>
    <name evidence="2" type="ORF">CCMP2556_LOCUS52960</name>
</gene>
<accession>A0ABP0S336</accession>
<organism evidence="1 3">
    <name type="scientific">Durusdinium trenchii</name>
    <dbReference type="NCBI Taxonomy" id="1381693"/>
    <lineage>
        <taxon>Eukaryota</taxon>
        <taxon>Sar</taxon>
        <taxon>Alveolata</taxon>
        <taxon>Dinophyceae</taxon>
        <taxon>Suessiales</taxon>
        <taxon>Symbiodiniaceae</taxon>
        <taxon>Durusdinium</taxon>
    </lineage>
</organism>